<reference evidence="4" key="2">
    <citation type="submission" date="2013-10" db="EMBL/GenBank/DDBJ databases">
        <authorList>
            <person name="Aslett M."/>
        </authorList>
    </citation>
    <scope>NUCLEOTIDE SEQUENCE [LARGE SCALE GENOMIC DNA]</scope>
    <source>
        <strain evidence="4">Weybridge</strain>
    </source>
</reference>
<evidence type="ECO:0000313" key="5">
    <source>
        <dbReference type="Proteomes" id="UP000030763"/>
    </source>
</evidence>
<keyword evidence="3" id="KW-0732">Signal</keyword>
<feature type="signal peptide" evidence="3">
    <location>
        <begin position="1"/>
        <end position="42"/>
    </location>
</feature>
<feature type="chain" id="PRO_5004674648" description="HPt domain-containing protein" evidence="3">
    <location>
        <begin position="43"/>
        <end position="582"/>
    </location>
</feature>
<evidence type="ECO:0008006" key="6">
    <source>
        <dbReference type="Google" id="ProtNLM"/>
    </source>
</evidence>
<dbReference type="VEuPathDB" id="ToxoDB:EMWEY_00057730"/>
<protein>
    <recommendedName>
        <fullName evidence="6">HPt domain-containing protein</fullName>
    </recommendedName>
</protein>
<sequence length="582" mass="63115">MKQKGTKRPPVPATLGETAGKILLLHALLLLILLCQWDISSASPHFNVGNEGFEMEEASGVSINKAAEAPADPAKGDEQDGKAVLQQLSGEGVDHVSVDETRNAWKKFGWPALGLAASLMILMFIATAWAIAAAAPKDKSLPTVLHEKDEKMEKEEKEKATSGKGPKEEGEGQGQKQEQEQEYILDNAADQLELQQHLHACWLPAQSLGASVDQPMSTKLLVQLKEHMDAAEQHQSAAEVGDRAAVAAIAAANQAAVNDLAALEQLARDIVMTDAGEIFTCARAALMTDTEFVNLVLESTTAARSYQQAWDQAVRVCNDRISFQKDEATAIRTQLQSFPPLQQRQLGRLPERLSAARVAVEGVRRCLKMKEAARGVARELRRRPLVFFKKGCLGRLELVGIKGAVLQEIVSALLKGATKQAKLISALQVVAPALPEVATKLANLKPITNEDTEDISAWSSSLKDANCAHSSLQKHLHVLRGAKSLQGAKAAADAAEKAGVHMSQVLDGLIRDLARFWKRHEQLEKSEVENTVAHPPGLPTLDSQVKSVLNTESQEFVAEAEEAEKLVLDVGSRIELEVARLR</sequence>
<feature type="region of interest" description="Disordered" evidence="1">
    <location>
        <begin position="143"/>
        <end position="179"/>
    </location>
</feature>
<dbReference type="RefSeq" id="XP_013336156.1">
    <property type="nucleotide sequence ID" value="XM_013480702.1"/>
</dbReference>
<dbReference type="Proteomes" id="UP000030763">
    <property type="component" value="Unassembled WGS sequence"/>
</dbReference>
<proteinExistence type="predicted"/>
<keyword evidence="2" id="KW-1133">Transmembrane helix</keyword>
<dbReference type="EMBL" id="HG720483">
    <property type="protein sequence ID" value="CDJ59508.1"/>
    <property type="molecule type" value="Genomic_DNA"/>
</dbReference>
<accession>U6M8X0</accession>
<keyword evidence="2" id="KW-0812">Transmembrane</keyword>
<keyword evidence="2" id="KW-0472">Membrane</keyword>
<gene>
    <name evidence="4" type="ORF">EMWEY_00057730</name>
</gene>
<feature type="non-terminal residue" evidence="4">
    <location>
        <position position="582"/>
    </location>
</feature>
<dbReference type="AlphaFoldDB" id="U6M8X0"/>
<reference evidence="4" key="1">
    <citation type="submission" date="2013-10" db="EMBL/GenBank/DDBJ databases">
        <title>Genomic analysis of the causative agents of coccidiosis in chickens.</title>
        <authorList>
            <person name="Reid A.J."/>
            <person name="Blake D."/>
            <person name="Billington K."/>
            <person name="Browne H."/>
            <person name="Dunn M."/>
            <person name="Hung S."/>
            <person name="Kawahara F."/>
            <person name="Miranda-Saavedra D."/>
            <person name="Mourier T."/>
            <person name="Nagra H."/>
            <person name="Otto T.D."/>
            <person name="Rawlings N."/>
            <person name="Sanchez A."/>
            <person name="Sanders M."/>
            <person name="Subramaniam C."/>
            <person name="Tay Y."/>
            <person name="Dear P."/>
            <person name="Doerig C."/>
            <person name="Gruber A."/>
            <person name="Parkinson J."/>
            <person name="Shirley M."/>
            <person name="Wan K.L."/>
            <person name="Berriman M."/>
            <person name="Tomley F."/>
            <person name="Pain A."/>
        </authorList>
    </citation>
    <scope>NUCLEOTIDE SEQUENCE [LARGE SCALE GENOMIC DNA]</scope>
    <source>
        <strain evidence="4">Weybridge</strain>
    </source>
</reference>
<evidence type="ECO:0000313" key="4">
    <source>
        <dbReference type="EMBL" id="CDJ59508.1"/>
    </source>
</evidence>
<feature type="compositionally biased region" description="Basic and acidic residues" evidence="1">
    <location>
        <begin position="143"/>
        <end position="170"/>
    </location>
</feature>
<evidence type="ECO:0000256" key="1">
    <source>
        <dbReference type="SAM" id="MobiDB-lite"/>
    </source>
</evidence>
<evidence type="ECO:0000256" key="3">
    <source>
        <dbReference type="SAM" id="SignalP"/>
    </source>
</evidence>
<keyword evidence="5" id="KW-1185">Reference proteome</keyword>
<evidence type="ECO:0000256" key="2">
    <source>
        <dbReference type="SAM" id="Phobius"/>
    </source>
</evidence>
<dbReference type="GeneID" id="25339759"/>
<feature type="transmembrane region" description="Helical" evidence="2">
    <location>
        <begin position="108"/>
        <end position="132"/>
    </location>
</feature>
<name>U6M8X0_EIMMA</name>
<organism evidence="4 5">
    <name type="scientific">Eimeria maxima</name>
    <name type="common">Coccidian parasite</name>
    <dbReference type="NCBI Taxonomy" id="5804"/>
    <lineage>
        <taxon>Eukaryota</taxon>
        <taxon>Sar</taxon>
        <taxon>Alveolata</taxon>
        <taxon>Apicomplexa</taxon>
        <taxon>Conoidasida</taxon>
        <taxon>Coccidia</taxon>
        <taxon>Eucoccidiorida</taxon>
        <taxon>Eimeriorina</taxon>
        <taxon>Eimeriidae</taxon>
        <taxon>Eimeria</taxon>
    </lineage>
</organism>